<dbReference type="PANTHER" id="PTHR30537">
    <property type="entry name" value="HTH-TYPE TRANSCRIPTIONAL REGULATOR"/>
    <property type="match status" value="1"/>
</dbReference>
<keyword evidence="3" id="KW-0238">DNA-binding</keyword>
<comment type="caution">
    <text evidence="9">The sequence shown here is derived from an EMBL/GenBank/DDBJ whole genome shotgun (WGS) entry which is preliminary data.</text>
</comment>
<feature type="domain" description="HTH lysR-type" evidence="8">
    <location>
        <begin position="5"/>
        <end position="62"/>
    </location>
</feature>
<reference evidence="9 10" key="2">
    <citation type="submission" date="2017-12" db="EMBL/GenBank/DDBJ databases">
        <title>Genome sequence of Rhizobium sullae HCNT1 isolated from Sulla coronaria nodules and featuring peculiar denitrification phenotypes.</title>
        <authorList>
            <person name="De Diego-Diaz B."/>
            <person name="Treu L."/>
            <person name="Campanaro S."/>
            <person name="Da Silva Duarte V."/>
            <person name="Basaglia M."/>
            <person name="Favaro L."/>
            <person name="Casella S."/>
            <person name="Squartini A."/>
        </authorList>
    </citation>
    <scope>NUCLEOTIDE SEQUENCE [LARGE SCALE GENOMIC DNA]</scope>
    <source>
        <strain evidence="9 10">HCNT1</strain>
    </source>
</reference>
<comment type="function">
    <text evidence="5">Transcriptional regulator of the ttuABCDE tartrate utilization operon.</text>
</comment>
<organism evidence="9 10">
    <name type="scientific">Rhizobium sullae</name>
    <name type="common">Rhizobium hedysari</name>
    <dbReference type="NCBI Taxonomy" id="50338"/>
    <lineage>
        <taxon>Bacteria</taxon>
        <taxon>Pseudomonadati</taxon>
        <taxon>Pseudomonadota</taxon>
        <taxon>Alphaproteobacteria</taxon>
        <taxon>Hyphomicrobiales</taxon>
        <taxon>Rhizobiaceae</taxon>
        <taxon>Rhizobium/Agrobacterium group</taxon>
        <taxon>Rhizobium</taxon>
    </lineage>
</organism>
<evidence type="ECO:0000256" key="6">
    <source>
        <dbReference type="ARBA" id="ARBA00067332"/>
    </source>
</evidence>
<sequence>MGDHLNLNRLIFFTAVIEAGSFTAAADRLGVAKAVVSHQIARLEEELGVTLLTRTTRRLHATEEGSLFYERCVLILRQAESAYGEMSLRSAEPSGTLTLTAPLDYGAAVVAPTIADYLQAYPQMHVDAIFDDSVNDLVADRIDLSIRVGWLSDSSHQARRLGTFEQVLAATPSVAARIPADLAAADAASLPWIANGALKNALRWTFSHGQREAVTIETRPIVTTDKTPAAYACVLAGIGVSVFPDYMAAADMRAGKIVRLFPEWELPQGGIHAVFPPARFRPAKVRAFLDMLVIAERRRIRETSVISTLDPMAP</sequence>
<evidence type="ECO:0000256" key="7">
    <source>
        <dbReference type="ARBA" id="ARBA00083243"/>
    </source>
</evidence>
<keyword evidence="2" id="KW-0805">Transcription regulation</keyword>
<accession>A0A2N0D864</accession>
<dbReference type="Pfam" id="PF00126">
    <property type="entry name" value="HTH_1"/>
    <property type="match status" value="1"/>
</dbReference>
<evidence type="ECO:0000256" key="4">
    <source>
        <dbReference type="ARBA" id="ARBA00023163"/>
    </source>
</evidence>
<dbReference type="InterPro" id="IPR058163">
    <property type="entry name" value="LysR-type_TF_proteobact-type"/>
</dbReference>
<dbReference type="InterPro" id="IPR000847">
    <property type="entry name" value="LysR_HTH_N"/>
</dbReference>
<proteinExistence type="inferred from homology"/>
<evidence type="ECO:0000313" key="9">
    <source>
        <dbReference type="EMBL" id="PKA42295.1"/>
    </source>
</evidence>
<comment type="similarity">
    <text evidence="1">Belongs to the LysR transcriptional regulatory family.</text>
</comment>
<reference evidence="9 10" key="1">
    <citation type="submission" date="2017-11" db="EMBL/GenBank/DDBJ databases">
        <authorList>
            <person name="Han C.G."/>
        </authorList>
    </citation>
    <scope>NUCLEOTIDE SEQUENCE [LARGE SCALE GENOMIC DNA]</scope>
    <source>
        <strain evidence="9 10">HCNT1</strain>
    </source>
</reference>
<dbReference type="Gene3D" id="3.40.190.290">
    <property type="match status" value="1"/>
</dbReference>
<dbReference type="PRINTS" id="PR00039">
    <property type="entry name" value="HTHLYSR"/>
</dbReference>
<dbReference type="Gene3D" id="1.10.10.10">
    <property type="entry name" value="Winged helix-like DNA-binding domain superfamily/Winged helix DNA-binding domain"/>
    <property type="match status" value="1"/>
</dbReference>
<dbReference type="CDD" id="cd08422">
    <property type="entry name" value="PBP2_CrgA_like"/>
    <property type="match status" value="1"/>
</dbReference>
<dbReference type="SUPFAM" id="SSF53850">
    <property type="entry name" value="Periplasmic binding protein-like II"/>
    <property type="match status" value="1"/>
</dbReference>
<name>A0A2N0D864_RHISU</name>
<dbReference type="InterPro" id="IPR036388">
    <property type="entry name" value="WH-like_DNA-bd_sf"/>
</dbReference>
<dbReference type="PANTHER" id="PTHR30537:SF66">
    <property type="entry name" value="IRON-REGULATED VIRULENCE REGULATORY PROTEIN IRGB"/>
    <property type="match status" value="1"/>
</dbReference>
<gene>
    <name evidence="9" type="ORF">CWR43_17220</name>
</gene>
<dbReference type="SUPFAM" id="SSF46785">
    <property type="entry name" value="Winged helix' DNA-binding domain"/>
    <property type="match status" value="1"/>
</dbReference>
<dbReference type="STRING" id="1041146.GCA_000427985_03695"/>
<evidence type="ECO:0000256" key="3">
    <source>
        <dbReference type="ARBA" id="ARBA00023125"/>
    </source>
</evidence>
<dbReference type="RefSeq" id="WP_100771864.1">
    <property type="nucleotide sequence ID" value="NZ_PIQN01000012.1"/>
</dbReference>
<dbReference type="GO" id="GO:0043565">
    <property type="term" value="F:sequence-specific DNA binding"/>
    <property type="evidence" value="ECO:0007669"/>
    <property type="project" value="TreeGrafter"/>
</dbReference>
<protein>
    <recommendedName>
        <fullName evidence="6">HTH-type transcriptional regulator TtuA</fullName>
    </recommendedName>
    <alternativeName>
        <fullName evidence="7">Tartrate utilization transcriptional regulator</fullName>
    </alternativeName>
</protein>
<evidence type="ECO:0000256" key="2">
    <source>
        <dbReference type="ARBA" id="ARBA00023015"/>
    </source>
</evidence>
<evidence type="ECO:0000256" key="1">
    <source>
        <dbReference type="ARBA" id="ARBA00009437"/>
    </source>
</evidence>
<keyword evidence="4" id="KW-0804">Transcription</keyword>
<dbReference type="PROSITE" id="PS50931">
    <property type="entry name" value="HTH_LYSR"/>
    <property type="match status" value="1"/>
</dbReference>
<dbReference type="GO" id="GO:0003700">
    <property type="term" value="F:DNA-binding transcription factor activity"/>
    <property type="evidence" value="ECO:0007669"/>
    <property type="project" value="InterPro"/>
</dbReference>
<dbReference type="AlphaFoldDB" id="A0A2N0D864"/>
<dbReference type="GO" id="GO:0006351">
    <property type="term" value="P:DNA-templated transcription"/>
    <property type="evidence" value="ECO:0007669"/>
    <property type="project" value="TreeGrafter"/>
</dbReference>
<dbReference type="EMBL" id="PIQN01000012">
    <property type="protein sequence ID" value="PKA42295.1"/>
    <property type="molecule type" value="Genomic_DNA"/>
</dbReference>
<evidence type="ECO:0000259" key="8">
    <source>
        <dbReference type="PROSITE" id="PS50931"/>
    </source>
</evidence>
<evidence type="ECO:0000256" key="5">
    <source>
        <dbReference type="ARBA" id="ARBA00054626"/>
    </source>
</evidence>
<dbReference type="InterPro" id="IPR036390">
    <property type="entry name" value="WH_DNA-bd_sf"/>
</dbReference>
<dbReference type="Pfam" id="PF03466">
    <property type="entry name" value="LysR_substrate"/>
    <property type="match status" value="1"/>
</dbReference>
<dbReference type="InterPro" id="IPR005119">
    <property type="entry name" value="LysR_subst-bd"/>
</dbReference>
<dbReference type="FunFam" id="1.10.10.10:FF:000001">
    <property type="entry name" value="LysR family transcriptional regulator"/>
    <property type="match status" value="1"/>
</dbReference>
<evidence type="ECO:0000313" key="10">
    <source>
        <dbReference type="Proteomes" id="UP000232164"/>
    </source>
</evidence>
<dbReference type="Proteomes" id="UP000232164">
    <property type="component" value="Unassembled WGS sequence"/>
</dbReference>